<gene>
    <name evidence="1" type="ORF">GCM10009422_06610</name>
</gene>
<accession>A0ABN1GM24</accession>
<dbReference type="RefSeq" id="WP_343790328.1">
    <property type="nucleotide sequence ID" value="NZ_BAAAGA010000001.1"/>
</dbReference>
<protein>
    <recommendedName>
        <fullName evidence="3">DUF4136 domain-containing protein</fullName>
    </recommendedName>
</protein>
<evidence type="ECO:0008006" key="3">
    <source>
        <dbReference type="Google" id="ProtNLM"/>
    </source>
</evidence>
<proteinExistence type="predicted"/>
<dbReference type="EMBL" id="BAAAGA010000001">
    <property type="protein sequence ID" value="GAA0614307.1"/>
    <property type="molecule type" value="Genomic_DNA"/>
</dbReference>
<dbReference type="Proteomes" id="UP001501352">
    <property type="component" value="Unassembled WGS sequence"/>
</dbReference>
<organism evidence="1 2">
    <name type="scientific">Brevundimonas kwangchunensis</name>
    <dbReference type="NCBI Taxonomy" id="322163"/>
    <lineage>
        <taxon>Bacteria</taxon>
        <taxon>Pseudomonadati</taxon>
        <taxon>Pseudomonadota</taxon>
        <taxon>Alphaproteobacteria</taxon>
        <taxon>Caulobacterales</taxon>
        <taxon>Caulobacteraceae</taxon>
        <taxon>Brevundimonas</taxon>
    </lineage>
</organism>
<name>A0ABN1GM24_9CAUL</name>
<comment type="caution">
    <text evidence="1">The sequence shown here is derived from an EMBL/GenBank/DDBJ whole genome shotgun (WGS) entry which is preliminary data.</text>
</comment>
<keyword evidence="2" id="KW-1185">Reference proteome</keyword>
<evidence type="ECO:0000313" key="2">
    <source>
        <dbReference type="Proteomes" id="UP001501352"/>
    </source>
</evidence>
<reference evidence="1 2" key="1">
    <citation type="journal article" date="2019" name="Int. J. Syst. Evol. Microbiol.">
        <title>The Global Catalogue of Microorganisms (GCM) 10K type strain sequencing project: providing services to taxonomists for standard genome sequencing and annotation.</title>
        <authorList>
            <consortium name="The Broad Institute Genomics Platform"/>
            <consortium name="The Broad Institute Genome Sequencing Center for Infectious Disease"/>
            <person name="Wu L."/>
            <person name="Ma J."/>
        </authorList>
    </citation>
    <scope>NUCLEOTIDE SEQUENCE [LARGE SCALE GENOMIC DNA]</scope>
    <source>
        <strain evidence="1 2">JCM 12928</strain>
    </source>
</reference>
<evidence type="ECO:0000313" key="1">
    <source>
        <dbReference type="EMBL" id="GAA0614307.1"/>
    </source>
</evidence>
<sequence length="209" mass="23053">MLSTLALSLALSGAPQTAEPHPLLRLNTLVPPITDTHRENVVEFVDRGATDDLGWTSPVVELAARADMRWTSVSVAFGWTWIRDDSSRRPVWFARLRARHNRGTIERFADSRECPAVQEALDRIAGLPTLRPRVPALPDPSGPASDVDFGGGYLHDNTYRLRMRALFEGARYSDRIDITANSGSPIAPLTGEVLAALMPCWTETAPPRE</sequence>